<feature type="domain" description="Hedgehog protein Hint" evidence="2">
    <location>
        <begin position="158"/>
        <end position="327"/>
    </location>
</feature>
<keyword evidence="1" id="KW-0812">Transmembrane</keyword>
<feature type="transmembrane region" description="Helical" evidence="1">
    <location>
        <begin position="408"/>
        <end position="425"/>
    </location>
</feature>
<dbReference type="Gene3D" id="2.170.16.10">
    <property type="entry name" value="Hedgehog/Intein (Hint) domain"/>
    <property type="match status" value="1"/>
</dbReference>
<name>A0A9N8DQC1_9STRA</name>
<dbReference type="PANTHER" id="PTHR11889">
    <property type="entry name" value="HEDGEHOG"/>
    <property type="match status" value="1"/>
</dbReference>
<evidence type="ECO:0000259" key="2">
    <source>
        <dbReference type="Pfam" id="PF01079"/>
    </source>
</evidence>
<dbReference type="SUPFAM" id="SSF51294">
    <property type="entry name" value="Hedgehog/intein (Hint) domain"/>
    <property type="match status" value="1"/>
</dbReference>
<dbReference type="GO" id="GO:0016540">
    <property type="term" value="P:protein autoprocessing"/>
    <property type="evidence" value="ECO:0007669"/>
    <property type="project" value="InterPro"/>
</dbReference>
<sequence length="433" mass="47137">MTTPAPSVSPSVTPSVSPTFAGSCSFSVNFGSGAVLSTHGMYQFNQAAGTSATCTLTCDSGATTNLWLAYDETPSIFNHDAAAVDITGCSSTVSIAASVDECFLGYRVESAYYNNMVLTCTCNSLGPSSCPTPAPQVAPDCSQGSKSKEKCSGDGGDVCFSKDTTVKTQSRGTVQMKDLQEGELILTGTTPSHQDIYEPVFRFGHKNQDKSATFLKFYTNMLVHQEQQEEETETEAAPLEISPSHLIFKLLANGQQLAVRADSLQVGDTLVQGVGGQHATILQIKEVTKRGLYMPLTPTGNIVVNGGYKASTYVSNTDWAPTFVRTLHETFGIPEQTLFHWFLAPFRSVCLGLSLYCGDVNEQGILNYLLWGQQLAMWVEATGVFCQTWIVAPLFIVFFGMWNVFDRVFGVTLLAVPLLVLLRRWKQQHVKQD</sequence>
<evidence type="ECO:0000313" key="3">
    <source>
        <dbReference type="EMBL" id="CAB9504004.1"/>
    </source>
</evidence>
<dbReference type="InterPro" id="IPR050387">
    <property type="entry name" value="Hedgehog_Signaling"/>
</dbReference>
<dbReference type="InterPro" id="IPR036844">
    <property type="entry name" value="Hint_dom_sf"/>
</dbReference>
<evidence type="ECO:0000256" key="1">
    <source>
        <dbReference type="SAM" id="Phobius"/>
    </source>
</evidence>
<dbReference type="AlphaFoldDB" id="A0A9N8DQC1"/>
<accession>A0A9N8DQC1</accession>
<reference evidence="3" key="1">
    <citation type="submission" date="2020-06" db="EMBL/GenBank/DDBJ databases">
        <authorList>
            <consortium name="Plant Systems Biology data submission"/>
        </authorList>
    </citation>
    <scope>NUCLEOTIDE SEQUENCE</scope>
    <source>
        <strain evidence="3">D6</strain>
    </source>
</reference>
<protein>
    <submittedName>
        <fullName evidence="3">Intercellular signal essential for a variety of patterning events during development By similarity</fullName>
    </submittedName>
</protein>
<dbReference type="PANTHER" id="PTHR11889:SF31">
    <property type="entry name" value="PROTEIN HEDGEHOG"/>
    <property type="match status" value="1"/>
</dbReference>
<gene>
    <name evidence="3" type="ORF">SEMRO_183_G079550.1</name>
</gene>
<organism evidence="3 4">
    <name type="scientific">Seminavis robusta</name>
    <dbReference type="NCBI Taxonomy" id="568900"/>
    <lineage>
        <taxon>Eukaryota</taxon>
        <taxon>Sar</taxon>
        <taxon>Stramenopiles</taxon>
        <taxon>Ochrophyta</taxon>
        <taxon>Bacillariophyta</taxon>
        <taxon>Bacillariophyceae</taxon>
        <taxon>Bacillariophycidae</taxon>
        <taxon>Naviculales</taxon>
        <taxon>Naviculaceae</taxon>
        <taxon>Seminavis</taxon>
    </lineage>
</organism>
<dbReference type="Proteomes" id="UP001153069">
    <property type="component" value="Unassembled WGS sequence"/>
</dbReference>
<keyword evidence="1" id="KW-1133">Transmembrane helix</keyword>
<comment type="caution">
    <text evidence="3">The sequence shown here is derived from an EMBL/GenBank/DDBJ whole genome shotgun (WGS) entry which is preliminary data.</text>
</comment>
<dbReference type="Pfam" id="PF01079">
    <property type="entry name" value="Hint"/>
    <property type="match status" value="1"/>
</dbReference>
<proteinExistence type="predicted"/>
<dbReference type="CDD" id="cd00081">
    <property type="entry name" value="Hint"/>
    <property type="match status" value="1"/>
</dbReference>
<dbReference type="OrthoDB" id="5212at2759"/>
<keyword evidence="1" id="KW-0472">Membrane</keyword>
<keyword evidence="4" id="KW-1185">Reference proteome</keyword>
<dbReference type="InterPro" id="IPR001767">
    <property type="entry name" value="Hedgehog_Hint"/>
</dbReference>
<dbReference type="EMBL" id="CAICTM010000182">
    <property type="protein sequence ID" value="CAB9504004.1"/>
    <property type="molecule type" value="Genomic_DNA"/>
</dbReference>
<evidence type="ECO:0000313" key="4">
    <source>
        <dbReference type="Proteomes" id="UP001153069"/>
    </source>
</evidence>